<comment type="similarity">
    <text evidence="1">Belongs to the ACBP family.</text>
</comment>
<keyword evidence="2" id="KW-0446">Lipid-binding</keyword>
<organism evidence="4 5">
    <name type="scientific">Ancylostoma ceylanicum</name>
    <dbReference type="NCBI Taxonomy" id="53326"/>
    <lineage>
        <taxon>Eukaryota</taxon>
        <taxon>Metazoa</taxon>
        <taxon>Ecdysozoa</taxon>
        <taxon>Nematoda</taxon>
        <taxon>Chromadorea</taxon>
        <taxon>Rhabditida</taxon>
        <taxon>Rhabditina</taxon>
        <taxon>Rhabditomorpha</taxon>
        <taxon>Strongyloidea</taxon>
        <taxon>Ancylostomatidae</taxon>
        <taxon>Ancylostomatinae</taxon>
        <taxon>Ancylostoma</taxon>
    </lineage>
</organism>
<dbReference type="SUPFAM" id="SSF47027">
    <property type="entry name" value="Acyl-CoA binding protein"/>
    <property type="match status" value="1"/>
</dbReference>
<reference evidence="5" key="1">
    <citation type="journal article" date="2015" name="Nat. Genet.">
        <title>The genome and transcriptome of the zoonotic hookworm Ancylostoma ceylanicum identify infection-specific gene families.</title>
        <authorList>
            <person name="Schwarz E.M."/>
            <person name="Hu Y."/>
            <person name="Antoshechkin I."/>
            <person name="Miller M.M."/>
            <person name="Sternberg P.W."/>
            <person name="Aroian R.V."/>
        </authorList>
    </citation>
    <scope>NUCLEOTIDE SEQUENCE</scope>
    <source>
        <strain evidence="5">HY135</strain>
    </source>
</reference>
<dbReference type="InterPro" id="IPR035984">
    <property type="entry name" value="Acyl-CoA-binding_sf"/>
</dbReference>
<dbReference type="AlphaFoldDB" id="A0A016VH79"/>
<evidence type="ECO:0000259" key="3">
    <source>
        <dbReference type="PROSITE" id="PS51228"/>
    </source>
</evidence>
<keyword evidence="5" id="KW-1185">Reference proteome</keyword>
<dbReference type="Pfam" id="PF00887">
    <property type="entry name" value="ACBP"/>
    <property type="match status" value="1"/>
</dbReference>
<dbReference type="PANTHER" id="PTHR23310">
    <property type="entry name" value="ACYL-COA-BINDING PROTEIN, ACBP"/>
    <property type="match status" value="1"/>
</dbReference>
<proteinExistence type="inferred from homology"/>
<gene>
    <name evidence="4" type="primary">Acey_s0011.g1555</name>
    <name evidence="4" type="synonym">Acey-acbp-1</name>
    <name evidence="4" type="ORF">Y032_0011g1555</name>
</gene>
<dbReference type="InterPro" id="IPR022408">
    <property type="entry name" value="Acyl-CoA-binding_prot_CS"/>
</dbReference>
<protein>
    <recommendedName>
        <fullName evidence="3">ACB domain-containing protein</fullName>
    </recommendedName>
</protein>
<evidence type="ECO:0000256" key="1">
    <source>
        <dbReference type="ARBA" id="ARBA00005567"/>
    </source>
</evidence>
<dbReference type="PROSITE" id="PS51228">
    <property type="entry name" value="ACB_2"/>
    <property type="match status" value="1"/>
</dbReference>
<sequence length="75" mass="8011">MTLTFEDAAAKVKTLKASPSNDQMLELYALYKQSTVGDNSTDKPGMLDVKGKAKWTAWDGKKAASTQSLTSGAVL</sequence>
<dbReference type="PANTHER" id="PTHR23310:SF62">
    <property type="entry name" value="ACYL-COA BINDING PROTEIN 1, ISOFORM A"/>
    <property type="match status" value="1"/>
</dbReference>
<feature type="domain" description="ACB" evidence="3">
    <location>
        <begin position="1"/>
        <end position="75"/>
    </location>
</feature>
<evidence type="ECO:0000313" key="5">
    <source>
        <dbReference type="Proteomes" id="UP000024635"/>
    </source>
</evidence>
<evidence type="ECO:0000256" key="2">
    <source>
        <dbReference type="ARBA" id="ARBA00023121"/>
    </source>
</evidence>
<comment type="caution">
    <text evidence="4">The sequence shown here is derived from an EMBL/GenBank/DDBJ whole genome shotgun (WGS) entry which is preliminary data.</text>
</comment>
<dbReference type="InterPro" id="IPR000582">
    <property type="entry name" value="Acyl-CoA-binding_protein"/>
</dbReference>
<dbReference type="EMBL" id="JARK01001347">
    <property type="protein sequence ID" value="EYC26093.1"/>
    <property type="molecule type" value="Genomic_DNA"/>
</dbReference>
<dbReference type="Proteomes" id="UP000024635">
    <property type="component" value="Unassembled WGS sequence"/>
</dbReference>
<dbReference type="PRINTS" id="PR00689">
    <property type="entry name" value="ACOABINDINGP"/>
</dbReference>
<dbReference type="PROSITE" id="PS00880">
    <property type="entry name" value="ACB_1"/>
    <property type="match status" value="1"/>
</dbReference>
<evidence type="ECO:0000313" key="4">
    <source>
        <dbReference type="EMBL" id="EYC26093.1"/>
    </source>
</evidence>
<dbReference type="InterPro" id="IPR014352">
    <property type="entry name" value="FERM/acyl-CoA-bd_prot_sf"/>
</dbReference>
<dbReference type="GO" id="GO:0006631">
    <property type="term" value="P:fatty acid metabolic process"/>
    <property type="evidence" value="ECO:0007669"/>
    <property type="project" value="TreeGrafter"/>
</dbReference>
<accession>A0A016VH79</accession>
<dbReference type="Gene3D" id="1.20.80.10">
    <property type="match status" value="1"/>
</dbReference>
<name>A0A016VH79_9BILA</name>
<dbReference type="GO" id="GO:0000062">
    <property type="term" value="F:fatty-acyl-CoA binding"/>
    <property type="evidence" value="ECO:0007669"/>
    <property type="project" value="InterPro"/>
</dbReference>
<dbReference type="OrthoDB" id="346910at2759"/>